<keyword evidence="3" id="KW-1185">Reference proteome</keyword>
<dbReference type="Proteomes" id="UP000663879">
    <property type="component" value="Unassembled WGS sequence"/>
</dbReference>
<evidence type="ECO:0000313" key="2">
    <source>
        <dbReference type="EMBL" id="CAF1104276.1"/>
    </source>
</evidence>
<evidence type="ECO:0000256" key="1">
    <source>
        <dbReference type="SAM" id="MobiDB-lite"/>
    </source>
</evidence>
<sequence length="95" mass="10424">SPQALTNNLDSYNNDNTLTTAYKMSNIKTGQFVGMTKSNEIDQQQNGMNGRMTSKFTNVQFSNGQEQTLQHTNTAANSNGLKNNPSLASAYFPIN</sequence>
<dbReference type="AlphaFoldDB" id="A0A814PFT3"/>
<feature type="region of interest" description="Disordered" evidence="1">
    <location>
        <begin position="74"/>
        <end position="95"/>
    </location>
</feature>
<accession>A0A814PFT3</accession>
<reference evidence="2" key="1">
    <citation type="submission" date="2021-02" db="EMBL/GenBank/DDBJ databases">
        <authorList>
            <person name="Nowell W R."/>
        </authorList>
    </citation>
    <scope>NUCLEOTIDE SEQUENCE</scope>
    <source>
        <strain evidence="2">Ploen Becks lab</strain>
    </source>
</reference>
<feature type="compositionally biased region" description="Polar residues" evidence="1">
    <location>
        <begin position="74"/>
        <end position="87"/>
    </location>
</feature>
<proteinExistence type="predicted"/>
<comment type="caution">
    <text evidence="2">The sequence shown here is derived from an EMBL/GenBank/DDBJ whole genome shotgun (WGS) entry which is preliminary data.</text>
</comment>
<dbReference type="EMBL" id="CAJNOC010007751">
    <property type="protein sequence ID" value="CAF1104276.1"/>
    <property type="molecule type" value="Genomic_DNA"/>
</dbReference>
<gene>
    <name evidence="2" type="ORF">OXX778_LOCUS21309</name>
</gene>
<evidence type="ECO:0000313" key="3">
    <source>
        <dbReference type="Proteomes" id="UP000663879"/>
    </source>
</evidence>
<feature type="non-terminal residue" evidence="2">
    <location>
        <position position="1"/>
    </location>
</feature>
<protein>
    <submittedName>
        <fullName evidence="2">Uncharacterized protein</fullName>
    </submittedName>
</protein>
<name>A0A814PFT3_9BILA</name>
<organism evidence="2 3">
    <name type="scientific">Brachionus calyciflorus</name>
    <dbReference type="NCBI Taxonomy" id="104777"/>
    <lineage>
        <taxon>Eukaryota</taxon>
        <taxon>Metazoa</taxon>
        <taxon>Spiralia</taxon>
        <taxon>Gnathifera</taxon>
        <taxon>Rotifera</taxon>
        <taxon>Eurotatoria</taxon>
        <taxon>Monogononta</taxon>
        <taxon>Pseudotrocha</taxon>
        <taxon>Ploima</taxon>
        <taxon>Brachionidae</taxon>
        <taxon>Brachionus</taxon>
    </lineage>
</organism>